<organism evidence="2 3">
    <name type="scientific">Petrolisthes cinctipes</name>
    <name type="common">Flat porcelain crab</name>
    <dbReference type="NCBI Taxonomy" id="88211"/>
    <lineage>
        <taxon>Eukaryota</taxon>
        <taxon>Metazoa</taxon>
        <taxon>Ecdysozoa</taxon>
        <taxon>Arthropoda</taxon>
        <taxon>Crustacea</taxon>
        <taxon>Multicrustacea</taxon>
        <taxon>Malacostraca</taxon>
        <taxon>Eumalacostraca</taxon>
        <taxon>Eucarida</taxon>
        <taxon>Decapoda</taxon>
        <taxon>Pleocyemata</taxon>
        <taxon>Anomura</taxon>
        <taxon>Galatheoidea</taxon>
        <taxon>Porcellanidae</taxon>
        <taxon>Petrolisthes</taxon>
    </lineage>
</organism>
<evidence type="ECO:0000313" key="3">
    <source>
        <dbReference type="Proteomes" id="UP001286313"/>
    </source>
</evidence>
<sequence>MPKVKHLILSPVDYTTCSTDNNCVSILIDYGQNVKPDCGGAIIDRDRMILSERYTSQKQFTALKSKESFYSVLKFKTGTVIVVGLKETDLTNLCVVKAVAAISDTLEYPIWIDSVSFVNRVSTFNRFNLNFHAIRLFFRRHCLAHNYIPETFPGMFFKIQVPRDMSRGIEHLGAYYMQAALECRSAKNEEERNRIMKEKFIVKRVLVFKIGKHTILGKSARDDVSLEARLMFGFFHYFMDKSIKMTKKEILEIRKKYSIPPLEWFLSIDLFFHDHAYEPPRLDDLRKALLGDTDRRSIDSVLYGSEKGGDNIEAIMSNNIFPSTRETLAAFDALSRQKITANHDPQDIARAAMAENAFEPRESDCWWVNPPWRRRNDNAAAPLVYTMDKTSISRNSEWLRSEHGHFYDEICSLVRTELKEKTILAGYLEDTTSYTPRNSFHGNRNDASNKIRRNNRVKTARLVTQYEVFKFINKEITSGNAHNIAKLLGTDVYSVVNMMGTLPHSTGHQAALLKNYGDDYNITPGVAFFNRVLDRSTTNKRKRMIDDDGEATEASNEEEEASKKRVTSDFIKDITAFEDDGVEKIGLNINMASIIETLNKDDIFMPNERPTANYRTSLHASSQTKSILRRLVDSLLVNEDGMTEEEELLARAAIESGNKTSSSTYHRDDSKDLVSLSKLTLEGRSSGCTHCNCGDGNDQ</sequence>
<evidence type="ECO:0000313" key="2">
    <source>
        <dbReference type="EMBL" id="KAK3883924.1"/>
    </source>
</evidence>
<reference evidence="2" key="1">
    <citation type="submission" date="2023-10" db="EMBL/GenBank/DDBJ databases">
        <title>Genome assemblies of two species of porcelain crab, Petrolisthes cinctipes and Petrolisthes manimaculis (Anomura: Porcellanidae).</title>
        <authorList>
            <person name="Angst P."/>
        </authorList>
    </citation>
    <scope>NUCLEOTIDE SEQUENCE</scope>
    <source>
        <strain evidence="2">PB745_01</strain>
        <tissue evidence="2">Gill</tissue>
    </source>
</reference>
<feature type="compositionally biased region" description="Acidic residues" evidence="1">
    <location>
        <begin position="547"/>
        <end position="560"/>
    </location>
</feature>
<accession>A0AAE1G1Y8</accession>
<comment type="caution">
    <text evidence="2">The sequence shown here is derived from an EMBL/GenBank/DDBJ whole genome shotgun (WGS) entry which is preliminary data.</text>
</comment>
<name>A0AAE1G1Y8_PETCI</name>
<proteinExistence type="predicted"/>
<dbReference type="Proteomes" id="UP001286313">
    <property type="component" value="Unassembled WGS sequence"/>
</dbReference>
<feature type="region of interest" description="Disordered" evidence="1">
    <location>
        <begin position="543"/>
        <end position="564"/>
    </location>
</feature>
<gene>
    <name evidence="2" type="ORF">Pcinc_011779</name>
</gene>
<keyword evidence="3" id="KW-1185">Reference proteome</keyword>
<dbReference type="AlphaFoldDB" id="A0AAE1G1Y8"/>
<dbReference type="EMBL" id="JAWQEG010000939">
    <property type="protein sequence ID" value="KAK3883924.1"/>
    <property type="molecule type" value="Genomic_DNA"/>
</dbReference>
<evidence type="ECO:0000256" key="1">
    <source>
        <dbReference type="SAM" id="MobiDB-lite"/>
    </source>
</evidence>
<protein>
    <submittedName>
        <fullName evidence="2">Uncharacterized protein</fullName>
    </submittedName>
</protein>